<feature type="domain" description="YdbS-like PH" evidence="2">
    <location>
        <begin position="88"/>
        <end position="162"/>
    </location>
</feature>
<keyword evidence="1" id="KW-0812">Transmembrane</keyword>
<protein>
    <recommendedName>
        <fullName evidence="2">YdbS-like PH domain-containing protein</fullName>
    </recommendedName>
</protein>
<evidence type="ECO:0000313" key="3">
    <source>
        <dbReference type="EMBL" id="PJC24655.1"/>
    </source>
</evidence>
<proteinExistence type="predicted"/>
<dbReference type="Proteomes" id="UP000230251">
    <property type="component" value="Unassembled WGS sequence"/>
</dbReference>
<keyword evidence="1" id="KW-0472">Membrane</keyword>
<dbReference type="InterPro" id="IPR005182">
    <property type="entry name" value="YdbS-like_PH"/>
</dbReference>
<gene>
    <name evidence="3" type="ORF">CO057_01775</name>
</gene>
<dbReference type="EMBL" id="PFSI01000028">
    <property type="protein sequence ID" value="PJC24655.1"/>
    <property type="molecule type" value="Genomic_DNA"/>
</dbReference>
<evidence type="ECO:0000313" key="4">
    <source>
        <dbReference type="Proteomes" id="UP000230251"/>
    </source>
</evidence>
<feature type="transmembrane region" description="Helical" evidence="1">
    <location>
        <begin position="59"/>
        <end position="80"/>
    </location>
</feature>
<reference evidence="4" key="1">
    <citation type="submission" date="2017-09" db="EMBL/GenBank/DDBJ databases">
        <title>Depth-based differentiation of microbial function through sediment-hosted aquifers and enrichment of novel symbionts in the deep terrestrial subsurface.</title>
        <authorList>
            <person name="Probst A.J."/>
            <person name="Ladd B."/>
            <person name="Jarett J.K."/>
            <person name="Geller-Mcgrath D.E."/>
            <person name="Sieber C.M.K."/>
            <person name="Emerson J.B."/>
            <person name="Anantharaman K."/>
            <person name="Thomas B.C."/>
            <person name="Malmstrom R."/>
            <person name="Stieglmeier M."/>
            <person name="Klingl A."/>
            <person name="Woyke T."/>
            <person name="Ryan C.M."/>
            <person name="Banfield J.F."/>
        </authorList>
    </citation>
    <scope>NUCLEOTIDE SEQUENCE [LARGE SCALE GENOMIC DNA]</scope>
</reference>
<dbReference type="Pfam" id="PF03703">
    <property type="entry name" value="bPH_2"/>
    <property type="match status" value="1"/>
</dbReference>
<name>A0A2M8EPH6_9BACT</name>
<sequence>MIKLSELPNQQRGEETRIFLRRHWIELMAMFVYIIGFAVLPIIFYILLSVNGVDWKTSFWGPVGAIMTSIYLLFAVLILLTMFTDYYLDTWIVTTERIVNIEQKGLFSRVISTLHLNQVQDVTSETHGFLATILSYGDVHIQTAGTTERFLFKKIDNPDDVKFHIMRLVDDDKRRHGDASRIPGSF</sequence>
<comment type="caution">
    <text evidence="3">The sequence shown here is derived from an EMBL/GenBank/DDBJ whole genome shotgun (WGS) entry which is preliminary data.</text>
</comment>
<feature type="transmembrane region" description="Helical" evidence="1">
    <location>
        <begin position="27"/>
        <end position="47"/>
    </location>
</feature>
<dbReference type="AlphaFoldDB" id="A0A2M8EPH6"/>
<organism evidence="3 4">
    <name type="scientific">Candidatus Uhrbacteria bacterium CG_4_9_14_0_2_um_filter_41_50</name>
    <dbReference type="NCBI Taxonomy" id="1975031"/>
    <lineage>
        <taxon>Bacteria</taxon>
        <taxon>Candidatus Uhriibacteriota</taxon>
    </lineage>
</organism>
<keyword evidence="1" id="KW-1133">Transmembrane helix</keyword>
<evidence type="ECO:0000259" key="2">
    <source>
        <dbReference type="Pfam" id="PF03703"/>
    </source>
</evidence>
<evidence type="ECO:0000256" key="1">
    <source>
        <dbReference type="SAM" id="Phobius"/>
    </source>
</evidence>
<accession>A0A2M8EPH6</accession>
<dbReference type="PANTHER" id="PTHR37938:SF1">
    <property type="entry name" value="BLL0215 PROTEIN"/>
    <property type="match status" value="1"/>
</dbReference>
<dbReference type="PANTHER" id="PTHR37938">
    <property type="entry name" value="BLL0215 PROTEIN"/>
    <property type="match status" value="1"/>
</dbReference>